<evidence type="ECO:0000256" key="3">
    <source>
        <dbReference type="ARBA" id="ARBA00006340"/>
    </source>
</evidence>
<dbReference type="FunFam" id="3.40.50.2020:FF:000008">
    <property type="entry name" value="Orotate phosphoribosyltransferase"/>
    <property type="match status" value="1"/>
</dbReference>
<dbReference type="InterPro" id="IPR004467">
    <property type="entry name" value="Or_phspho_trans_dom"/>
</dbReference>
<dbReference type="HAMAP" id="MF_01208">
    <property type="entry name" value="PyrE"/>
    <property type="match status" value="1"/>
</dbReference>
<dbReference type="EC" id="2.4.2.10" evidence="5"/>
<dbReference type="CDD" id="cd06223">
    <property type="entry name" value="PRTases_typeI"/>
    <property type="match status" value="1"/>
</dbReference>
<dbReference type="EMBL" id="ML220113">
    <property type="protein sequence ID" value="TGZ84309.1"/>
    <property type="molecule type" value="Genomic_DNA"/>
</dbReference>
<dbReference type="InterPro" id="IPR029057">
    <property type="entry name" value="PRTase-like"/>
</dbReference>
<dbReference type="GO" id="GO:0046132">
    <property type="term" value="P:pyrimidine ribonucleoside biosynthetic process"/>
    <property type="evidence" value="ECO:0007669"/>
    <property type="project" value="TreeGrafter"/>
</dbReference>
<evidence type="ECO:0000313" key="12">
    <source>
        <dbReference type="EMBL" id="TGZ84309.1"/>
    </source>
</evidence>
<evidence type="ECO:0000259" key="11">
    <source>
        <dbReference type="Pfam" id="PF00156"/>
    </source>
</evidence>
<comment type="pathway">
    <text evidence="2">Pyrimidine metabolism; UMP biosynthesis via de novo pathway; UMP from orotate: step 1/2.</text>
</comment>
<feature type="domain" description="Phosphoribosyltransferase" evidence="11">
    <location>
        <begin position="63"/>
        <end position="177"/>
    </location>
</feature>
<evidence type="ECO:0000313" key="13">
    <source>
        <dbReference type="Proteomes" id="UP000298138"/>
    </source>
</evidence>
<evidence type="ECO:0000256" key="10">
    <source>
        <dbReference type="ARBA" id="ARBA00049126"/>
    </source>
</evidence>
<gene>
    <name evidence="12" type="ORF">EX30DRAFT_338843</name>
</gene>
<dbReference type="Gene3D" id="3.40.50.2020">
    <property type="match status" value="1"/>
</dbReference>
<dbReference type="OrthoDB" id="5553476at2759"/>
<protein>
    <recommendedName>
        <fullName evidence="6">Orotate phosphoribosyltransferase</fullName>
        <ecNumber evidence="5">2.4.2.10</ecNumber>
    </recommendedName>
</protein>
<dbReference type="InterPro" id="IPR023031">
    <property type="entry name" value="OPRT"/>
</dbReference>
<keyword evidence="8 12" id="KW-0808">Transferase</keyword>
<dbReference type="GO" id="GO:0006207">
    <property type="term" value="P:'de novo' pyrimidine nucleobase biosynthetic process"/>
    <property type="evidence" value="ECO:0007669"/>
    <property type="project" value="TreeGrafter"/>
</dbReference>
<dbReference type="GO" id="GO:0005737">
    <property type="term" value="C:cytoplasm"/>
    <property type="evidence" value="ECO:0007669"/>
    <property type="project" value="TreeGrafter"/>
</dbReference>
<comment type="function">
    <text evidence="1">Catalyzes the transfer of a ribosyl phosphate group from 5-phosphoribose 1-diphosphate to orotate, leading to the formation of orotidine monophosphate (OMP).</text>
</comment>
<dbReference type="UniPathway" id="UPA00070">
    <property type="reaction ID" value="UER00119"/>
</dbReference>
<dbReference type="PANTHER" id="PTHR46683">
    <property type="entry name" value="OROTATE PHOSPHORIBOSYLTRANSFERASE 1-RELATED"/>
    <property type="match status" value="1"/>
</dbReference>
<accession>A0A4S2N4W7</accession>
<dbReference type="AlphaFoldDB" id="A0A4S2N4W7"/>
<dbReference type="Proteomes" id="UP000298138">
    <property type="component" value="Unassembled WGS sequence"/>
</dbReference>
<reference evidence="12 13" key="1">
    <citation type="submission" date="2019-04" db="EMBL/GenBank/DDBJ databases">
        <title>Comparative genomics and transcriptomics to analyze fruiting body development in filamentous ascomycetes.</title>
        <authorList>
            <consortium name="DOE Joint Genome Institute"/>
            <person name="Lutkenhaus R."/>
            <person name="Traeger S."/>
            <person name="Breuer J."/>
            <person name="Kuo A."/>
            <person name="Lipzen A."/>
            <person name="Pangilinan J."/>
            <person name="Dilworth D."/>
            <person name="Sandor L."/>
            <person name="Poggeler S."/>
            <person name="Barry K."/>
            <person name="Grigoriev I.V."/>
            <person name="Nowrousian M."/>
        </authorList>
    </citation>
    <scope>NUCLEOTIDE SEQUENCE [LARGE SCALE GENOMIC DNA]</scope>
    <source>
        <strain evidence="12 13">CBS 389.68</strain>
    </source>
</reference>
<evidence type="ECO:0000256" key="9">
    <source>
        <dbReference type="ARBA" id="ARBA00022975"/>
    </source>
</evidence>
<dbReference type="Pfam" id="PF00156">
    <property type="entry name" value="Pribosyltran"/>
    <property type="match status" value="1"/>
</dbReference>
<dbReference type="PANTHER" id="PTHR46683:SF1">
    <property type="entry name" value="OROTATE PHOSPHORIBOSYLTRANSFERASE 1-RELATED"/>
    <property type="match status" value="1"/>
</dbReference>
<dbReference type="SUPFAM" id="SSF53271">
    <property type="entry name" value="PRTase-like"/>
    <property type="match status" value="1"/>
</dbReference>
<evidence type="ECO:0000256" key="1">
    <source>
        <dbReference type="ARBA" id="ARBA00003769"/>
    </source>
</evidence>
<dbReference type="InterPro" id="IPR000836">
    <property type="entry name" value="PRTase_dom"/>
</dbReference>
<evidence type="ECO:0000256" key="8">
    <source>
        <dbReference type="ARBA" id="ARBA00022679"/>
    </source>
</evidence>
<keyword evidence="9" id="KW-0665">Pyrimidine biosynthesis</keyword>
<proteinExistence type="inferred from homology"/>
<evidence type="ECO:0000256" key="7">
    <source>
        <dbReference type="ARBA" id="ARBA00022676"/>
    </source>
</evidence>
<comment type="catalytic activity">
    <reaction evidence="10">
        <text>orotidine 5'-phosphate + diphosphate = orotate + 5-phospho-alpha-D-ribose 1-diphosphate</text>
        <dbReference type="Rhea" id="RHEA:10380"/>
        <dbReference type="ChEBI" id="CHEBI:30839"/>
        <dbReference type="ChEBI" id="CHEBI:33019"/>
        <dbReference type="ChEBI" id="CHEBI:57538"/>
        <dbReference type="ChEBI" id="CHEBI:58017"/>
        <dbReference type="EC" id="2.4.2.10"/>
    </reaction>
</comment>
<evidence type="ECO:0000256" key="4">
    <source>
        <dbReference type="ARBA" id="ARBA00011738"/>
    </source>
</evidence>
<evidence type="ECO:0000256" key="5">
    <source>
        <dbReference type="ARBA" id="ARBA00011971"/>
    </source>
</evidence>
<dbReference type="GO" id="GO:0044205">
    <property type="term" value="P:'de novo' UMP biosynthetic process"/>
    <property type="evidence" value="ECO:0007669"/>
    <property type="project" value="UniProtKB-UniPathway"/>
</dbReference>
<dbReference type="GO" id="GO:0004588">
    <property type="term" value="F:orotate phosphoribosyltransferase activity"/>
    <property type="evidence" value="ECO:0007669"/>
    <property type="project" value="UniProtKB-EC"/>
</dbReference>
<organism evidence="12 13">
    <name type="scientific">Ascodesmis nigricans</name>
    <dbReference type="NCBI Taxonomy" id="341454"/>
    <lineage>
        <taxon>Eukaryota</taxon>
        <taxon>Fungi</taxon>
        <taxon>Dikarya</taxon>
        <taxon>Ascomycota</taxon>
        <taxon>Pezizomycotina</taxon>
        <taxon>Pezizomycetes</taxon>
        <taxon>Pezizales</taxon>
        <taxon>Ascodesmidaceae</taxon>
        <taxon>Ascodesmis</taxon>
    </lineage>
</organism>
<comment type="subunit">
    <text evidence="4">Homodimer.</text>
</comment>
<keyword evidence="7 12" id="KW-0328">Glycosyltransferase</keyword>
<dbReference type="NCBIfam" id="TIGR00336">
    <property type="entry name" value="pyrE"/>
    <property type="match status" value="1"/>
</dbReference>
<name>A0A4S2N4W7_9PEZI</name>
<dbReference type="InParanoid" id="A0A4S2N4W7"/>
<keyword evidence="13" id="KW-1185">Reference proteome</keyword>
<dbReference type="FunCoup" id="A0A4S2N4W7">
    <property type="interactions" value="205"/>
</dbReference>
<dbReference type="STRING" id="341454.A0A4S2N4W7"/>
<comment type="similarity">
    <text evidence="3">Belongs to the purine/pyrimidine phosphoribosyltransferase family. PyrE subfamily.</text>
</comment>
<evidence type="ECO:0000256" key="2">
    <source>
        <dbReference type="ARBA" id="ARBA00004889"/>
    </source>
</evidence>
<sequence>MTGHKSQLLSTCISSNILLFGTFTLKSGRQSPYFFQAGLFSTASLVSTLSSSYAATIASHPVLSSNFDVVFGPAYKGIPLAATTACALNTISSEKYGNIGYSFNRKEKKDHGEGGNIVGADLKGKRVLIVDDVITAGTAIREAVGVIEAAGGKVVGIVVCLDRQEVLKEVEEGQERVSAVMSVERELKVPVVPILTLEDLIGSVSGEDKEKMVEYRKRYGVKN</sequence>
<evidence type="ECO:0000256" key="6">
    <source>
        <dbReference type="ARBA" id="ARBA00014769"/>
    </source>
</evidence>